<keyword evidence="5" id="KW-0503">Monooxygenase</keyword>
<dbReference type="InterPro" id="IPR036188">
    <property type="entry name" value="FAD/NAD-bd_sf"/>
</dbReference>
<dbReference type="SUPFAM" id="SSF54373">
    <property type="entry name" value="FAD-linked reductases, C-terminal domain"/>
    <property type="match status" value="1"/>
</dbReference>
<dbReference type="PANTHER" id="PTHR13789:SF306">
    <property type="entry name" value="HYDROXYLASE, PUTATIVE-RELATED"/>
    <property type="match status" value="1"/>
</dbReference>
<dbReference type="HOGENOM" id="CLU_009665_19_3_1"/>
<dbReference type="Pfam" id="PF01494">
    <property type="entry name" value="FAD_binding_3"/>
    <property type="match status" value="1"/>
</dbReference>
<gene>
    <name evidence="7" type="ORF">OIDMADRAFT_43156</name>
</gene>
<name>A0A0C3CJM4_OIDMZ</name>
<accession>A0A0C3CJM4</accession>
<evidence type="ECO:0000313" key="7">
    <source>
        <dbReference type="EMBL" id="KIM99113.1"/>
    </source>
</evidence>
<dbReference type="InParanoid" id="A0A0C3CJM4"/>
<keyword evidence="4" id="KW-0560">Oxidoreductase</keyword>
<evidence type="ECO:0000256" key="1">
    <source>
        <dbReference type="ARBA" id="ARBA00007992"/>
    </source>
</evidence>
<evidence type="ECO:0000256" key="5">
    <source>
        <dbReference type="ARBA" id="ARBA00023033"/>
    </source>
</evidence>
<dbReference type="PANTHER" id="PTHR13789">
    <property type="entry name" value="MONOOXYGENASE"/>
    <property type="match status" value="1"/>
</dbReference>
<evidence type="ECO:0000259" key="6">
    <source>
        <dbReference type="Pfam" id="PF01494"/>
    </source>
</evidence>
<evidence type="ECO:0000256" key="3">
    <source>
        <dbReference type="ARBA" id="ARBA00022827"/>
    </source>
</evidence>
<evidence type="ECO:0000256" key="4">
    <source>
        <dbReference type="ARBA" id="ARBA00023002"/>
    </source>
</evidence>
<dbReference type="FunFam" id="3.50.50.60:FF:000115">
    <property type="entry name" value="Salicylate hydroxylase, putative"/>
    <property type="match status" value="1"/>
</dbReference>
<reference evidence="8" key="2">
    <citation type="submission" date="2015-01" db="EMBL/GenBank/DDBJ databases">
        <title>Evolutionary Origins and Diversification of the Mycorrhizal Mutualists.</title>
        <authorList>
            <consortium name="DOE Joint Genome Institute"/>
            <consortium name="Mycorrhizal Genomics Consortium"/>
            <person name="Kohler A."/>
            <person name="Kuo A."/>
            <person name="Nagy L.G."/>
            <person name="Floudas D."/>
            <person name="Copeland A."/>
            <person name="Barry K.W."/>
            <person name="Cichocki N."/>
            <person name="Veneault-Fourrey C."/>
            <person name="LaButti K."/>
            <person name="Lindquist E.A."/>
            <person name="Lipzen A."/>
            <person name="Lundell T."/>
            <person name="Morin E."/>
            <person name="Murat C."/>
            <person name="Riley R."/>
            <person name="Ohm R."/>
            <person name="Sun H."/>
            <person name="Tunlid A."/>
            <person name="Henrissat B."/>
            <person name="Grigoriev I.V."/>
            <person name="Hibbett D.S."/>
            <person name="Martin F."/>
        </authorList>
    </citation>
    <scope>NUCLEOTIDE SEQUENCE [LARGE SCALE GENOMIC DNA]</scope>
    <source>
        <strain evidence="8">Zn</strain>
    </source>
</reference>
<evidence type="ECO:0000256" key="2">
    <source>
        <dbReference type="ARBA" id="ARBA00022630"/>
    </source>
</evidence>
<dbReference type="STRING" id="913774.A0A0C3CJM4"/>
<dbReference type="OrthoDB" id="16820at2759"/>
<dbReference type="InterPro" id="IPR050493">
    <property type="entry name" value="FAD-dep_Monooxygenase_BioMet"/>
</dbReference>
<comment type="similarity">
    <text evidence="1">Belongs to the paxM FAD-dependent monooxygenase family.</text>
</comment>
<evidence type="ECO:0000313" key="8">
    <source>
        <dbReference type="Proteomes" id="UP000054321"/>
    </source>
</evidence>
<dbReference type="Proteomes" id="UP000054321">
    <property type="component" value="Unassembled WGS sequence"/>
</dbReference>
<proteinExistence type="inferred from homology"/>
<sequence>MTLQNNGLAEDGVNLRLNFSTIKRPSYPSRCLHFLSSVKKDAEASIGDGNAPTSPLSLNILIAGAGLGGLASAVALARRGHKVTIFEQASILGEVGAGIQIPSNSARLLLRWGLGPYLTDIAVEPESIAIRRWKNGDLIGWTQLIPDFRRSFGAPYYVIHRAHLHDALHKLAMKLGVKVELASTVVDYDLDAPSLTLENGSVHYGDLVIGADGLKSKARAKILGGVDDPPKLAGFAAYRATVNVEKMKSDPDTAWILTKPGLNLWTGNLRHVMTYTIASGKAFNVVLSHPEDSDPSTWKQETAMDDMRTHFAGWDYRLMKIINMIDKTLKWPIMSGTPLRTWVAPSYKCLILGDAAHTMVPYMSQGAAMAVEDGAALGEILSHIHSHDELPAAIKLFEKIRMERSYQMQEASLLNGKVWHFPDGPLQQARDEGMRPEVEGKHFIESPNQWSDPVTQHWSYGYDAEDTAREAWFKRKKEQEQKNGTKIK</sequence>
<dbReference type="Gene3D" id="3.50.50.60">
    <property type="entry name" value="FAD/NAD(P)-binding domain"/>
    <property type="match status" value="1"/>
</dbReference>
<keyword evidence="3" id="KW-0274">FAD</keyword>
<dbReference type="EMBL" id="KN832879">
    <property type="protein sequence ID" value="KIM99113.1"/>
    <property type="molecule type" value="Genomic_DNA"/>
</dbReference>
<dbReference type="InterPro" id="IPR002938">
    <property type="entry name" value="FAD-bd"/>
</dbReference>
<protein>
    <recommendedName>
        <fullName evidence="6">FAD-binding domain-containing protein</fullName>
    </recommendedName>
</protein>
<dbReference type="GO" id="GO:0071949">
    <property type="term" value="F:FAD binding"/>
    <property type="evidence" value="ECO:0007669"/>
    <property type="project" value="InterPro"/>
</dbReference>
<reference evidence="7 8" key="1">
    <citation type="submission" date="2014-04" db="EMBL/GenBank/DDBJ databases">
        <authorList>
            <consortium name="DOE Joint Genome Institute"/>
            <person name="Kuo A."/>
            <person name="Martino E."/>
            <person name="Perotto S."/>
            <person name="Kohler A."/>
            <person name="Nagy L.G."/>
            <person name="Floudas D."/>
            <person name="Copeland A."/>
            <person name="Barry K.W."/>
            <person name="Cichocki N."/>
            <person name="Veneault-Fourrey C."/>
            <person name="LaButti K."/>
            <person name="Lindquist E.A."/>
            <person name="Lipzen A."/>
            <person name="Lundell T."/>
            <person name="Morin E."/>
            <person name="Murat C."/>
            <person name="Sun H."/>
            <person name="Tunlid A."/>
            <person name="Henrissat B."/>
            <person name="Grigoriev I.V."/>
            <person name="Hibbett D.S."/>
            <person name="Martin F."/>
            <person name="Nordberg H.P."/>
            <person name="Cantor M.N."/>
            <person name="Hua S.X."/>
        </authorList>
    </citation>
    <scope>NUCLEOTIDE SEQUENCE [LARGE SCALE GENOMIC DNA]</scope>
    <source>
        <strain evidence="7 8">Zn</strain>
    </source>
</reference>
<organism evidence="7 8">
    <name type="scientific">Oidiodendron maius (strain Zn)</name>
    <dbReference type="NCBI Taxonomy" id="913774"/>
    <lineage>
        <taxon>Eukaryota</taxon>
        <taxon>Fungi</taxon>
        <taxon>Dikarya</taxon>
        <taxon>Ascomycota</taxon>
        <taxon>Pezizomycotina</taxon>
        <taxon>Leotiomycetes</taxon>
        <taxon>Leotiomycetes incertae sedis</taxon>
        <taxon>Myxotrichaceae</taxon>
        <taxon>Oidiodendron</taxon>
    </lineage>
</organism>
<feature type="domain" description="FAD-binding" evidence="6">
    <location>
        <begin position="59"/>
        <end position="406"/>
    </location>
</feature>
<keyword evidence="8" id="KW-1185">Reference proteome</keyword>
<dbReference type="AlphaFoldDB" id="A0A0C3CJM4"/>
<keyword evidence="2" id="KW-0285">Flavoprotein</keyword>
<dbReference type="SUPFAM" id="SSF51905">
    <property type="entry name" value="FAD/NAD(P)-binding domain"/>
    <property type="match status" value="1"/>
</dbReference>
<dbReference type="PRINTS" id="PR00420">
    <property type="entry name" value="RNGMNOXGNASE"/>
</dbReference>
<dbReference type="GO" id="GO:0004497">
    <property type="term" value="F:monooxygenase activity"/>
    <property type="evidence" value="ECO:0007669"/>
    <property type="project" value="UniProtKB-KW"/>
</dbReference>